<gene>
    <name evidence="1" type="ORF">A9C11_29915</name>
</gene>
<sequence>MARNHLHLVAQSTKKEIELSPRFCGFQKGFSLPGVEFGVDARWAGACAVSFLMDGTRHLDILPSVSEAQLVAGLLGAPIVGVSDIRILASERVEGSYNSAVEWARVRLGEKALRDVLSWWGL</sequence>
<dbReference type="AlphaFoldDB" id="A0A1A9KK81"/>
<reference evidence="1 2" key="1">
    <citation type="submission" date="2016-05" db="EMBL/GenBank/DDBJ databases">
        <title>Genome Sequence of Pseudomonas citronellolis Strain SJTE-3, an Estrogens and Persistent Organic Pollutants degradation strain.</title>
        <authorList>
            <person name="Liang R."/>
        </authorList>
    </citation>
    <scope>NUCLEOTIDE SEQUENCE [LARGE SCALE GENOMIC DNA]</scope>
    <source>
        <strain evidence="1 2">SJTE-3</strain>
    </source>
</reference>
<protein>
    <submittedName>
        <fullName evidence="1">Uncharacterized protein</fullName>
    </submittedName>
</protein>
<dbReference type="Proteomes" id="UP000077748">
    <property type="component" value="Chromosome"/>
</dbReference>
<evidence type="ECO:0000313" key="2">
    <source>
        <dbReference type="Proteomes" id="UP000077748"/>
    </source>
</evidence>
<dbReference type="RefSeq" id="WP_064584774.1">
    <property type="nucleotide sequence ID" value="NZ_CP015878.1"/>
</dbReference>
<dbReference type="EMBL" id="CP015878">
    <property type="protein sequence ID" value="ANI17955.1"/>
    <property type="molecule type" value="Genomic_DNA"/>
</dbReference>
<evidence type="ECO:0000313" key="1">
    <source>
        <dbReference type="EMBL" id="ANI17955.1"/>
    </source>
</evidence>
<proteinExistence type="predicted"/>
<name>A0A1A9KK81_9PSED</name>
<organism evidence="1 2">
    <name type="scientific">Pseudomonas citronellolis</name>
    <dbReference type="NCBI Taxonomy" id="53408"/>
    <lineage>
        <taxon>Bacteria</taxon>
        <taxon>Pseudomonadati</taxon>
        <taxon>Pseudomonadota</taxon>
        <taxon>Gammaproteobacteria</taxon>
        <taxon>Pseudomonadales</taxon>
        <taxon>Pseudomonadaceae</taxon>
        <taxon>Pseudomonas</taxon>
    </lineage>
</organism>
<accession>A0A1A9KK81</accession>